<sequence length="54" mass="5808">MLPVNIRLPAEMVAALRAQAEAQGLNLAAHVRSQLAAAIHKPANIHNTAREAMR</sequence>
<accession>A0ABV1QVU3</accession>
<dbReference type="SUPFAM" id="SSF47598">
    <property type="entry name" value="Ribbon-helix-helix"/>
    <property type="match status" value="1"/>
</dbReference>
<evidence type="ECO:0000313" key="2">
    <source>
        <dbReference type="Proteomes" id="UP001432995"/>
    </source>
</evidence>
<evidence type="ECO:0000313" key="1">
    <source>
        <dbReference type="EMBL" id="MER2286631.1"/>
    </source>
</evidence>
<dbReference type="Proteomes" id="UP001432995">
    <property type="component" value="Unassembled WGS sequence"/>
</dbReference>
<gene>
    <name evidence="1" type="ORF">ABS770_00040</name>
</gene>
<dbReference type="EMBL" id="JBELQD010000001">
    <property type="protein sequence ID" value="MER2286631.1"/>
    <property type="molecule type" value="Genomic_DNA"/>
</dbReference>
<keyword evidence="2" id="KW-1185">Reference proteome</keyword>
<dbReference type="RefSeq" id="WP_350376850.1">
    <property type="nucleotide sequence ID" value="NZ_JBELQD010000001.1"/>
</dbReference>
<organism evidence="1 2">
    <name type="scientific">Methylobacterium brachiatum</name>
    <dbReference type="NCBI Taxonomy" id="269660"/>
    <lineage>
        <taxon>Bacteria</taxon>
        <taxon>Pseudomonadati</taxon>
        <taxon>Pseudomonadota</taxon>
        <taxon>Alphaproteobacteria</taxon>
        <taxon>Hyphomicrobiales</taxon>
        <taxon>Methylobacteriaceae</taxon>
        <taxon>Methylobacterium</taxon>
    </lineage>
</organism>
<protein>
    <recommendedName>
        <fullName evidence="3">Arc-like DNA binding domain-containing protein</fullName>
    </recommendedName>
</protein>
<name>A0ABV1QVU3_9HYPH</name>
<dbReference type="InterPro" id="IPR010985">
    <property type="entry name" value="Ribbon_hlx_hlx"/>
</dbReference>
<proteinExistence type="predicted"/>
<reference evidence="1" key="1">
    <citation type="submission" date="2024-06" db="EMBL/GenBank/DDBJ databases">
        <authorList>
            <person name="Campbell A.G."/>
        </authorList>
    </citation>
    <scope>NUCLEOTIDE SEQUENCE</scope>
    <source>
        <strain evidence="1">EM17</strain>
    </source>
</reference>
<evidence type="ECO:0008006" key="3">
    <source>
        <dbReference type="Google" id="ProtNLM"/>
    </source>
</evidence>
<comment type="caution">
    <text evidence="1">The sequence shown here is derived from an EMBL/GenBank/DDBJ whole genome shotgun (WGS) entry which is preliminary data.</text>
</comment>